<dbReference type="PANTHER" id="PTHR31332:SF0">
    <property type="entry name" value="7-HYDROXYMETHYL CHLOROPHYLL A REDUCTASE, CHLOROPLASTIC"/>
    <property type="match status" value="1"/>
</dbReference>
<dbReference type="InterPro" id="IPR007525">
    <property type="entry name" value="FrhB_FdhB_C"/>
</dbReference>
<dbReference type="Pfam" id="PF00037">
    <property type="entry name" value="Fer4"/>
    <property type="match status" value="1"/>
</dbReference>
<protein>
    <submittedName>
        <fullName evidence="5">4Fe-4S binding protein</fullName>
    </submittedName>
</protein>
<dbReference type="InterPro" id="IPR045220">
    <property type="entry name" value="FRHB/FDHB/HCAR-like"/>
</dbReference>
<dbReference type="Pfam" id="PF04432">
    <property type="entry name" value="FrhB_FdhB_C"/>
    <property type="match status" value="1"/>
</dbReference>
<proteinExistence type="predicted"/>
<dbReference type="EMBL" id="JABDSI010000138">
    <property type="protein sequence ID" value="NMW42606.1"/>
    <property type="molecule type" value="Genomic_DNA"/>
</dbReference>
<dbReference type="Gene3D" id="3.30.70.20">
    <property type="match status" value="1"/>
</dbReference>
<dbReference type="InterPro" id="IPR017900">
    <property type="entry name" value="4Fe4S_Fe_S_CS"/>
</dbReference>
<dbReference type="PROSITE" id="PS51379">
    <property type="entry name" value="4FE4S_FER_2"/>
    <property type="match status" value="2"/>
</dbReference>
<dbReference type="PANTHER" id="PTHR31332">
    <property type="entry name" value="7-HYDROXYMETHYL CHLOROPHYLL A REDUCTASE, CHLOROPLASTIC"/>
    <property type="match status" value="1"/>
</dbReference>
<dbReference type="AlphaFoldDB" id="A0A848QW99"/>
<dbReference type="Proteomes" id="UP000583639">
    <property type="component" value="Unassembled WGS sequence"/>
</dbReference>
<evidence type="ECO:0000259" key="4">
    <source>
        <dbReference type="PROSITE" id="PS51379"/>
    </source>
</evidence>
<comment type="caution">
    <text evidence="5">The sequence shown here is derived from an EMBL/GenBank/DDBJ whole genome shotgun (WGS) entry which is preliminary data.</text>
</comment>
<keyword evidence="1" id="KW-0479">Metal-binding</keyword>
<keyword evidence="3" id="KW-0411">Iron-sulfur</keyword>
<evidence type="ECO:0000256" key="3">
    <source>
        <dbReference type="ARBA" id="ARBA00023014"/>
    </source>
</evidence>
<organism evidence="5 6">
    <name type="scientific">Phocaeicola vulgatus</name>
    <name type="common">Bacteroides vulgatus</name>
    <dbReference type="NCBI Taxonomy" id="821"/>
    <lineage>
        <taxon>Bacteria</taxon>
        <taxon>Pseudomonadati</taxon>
        <taxon>Bacteroidota</taxon>
        <taxon>Bacteroidia</taxon>
        <taxon>Bacteroidales</taxon>
        <taxon>Bacteroidaceae</taxon>
        <taxon>Phocaeicola</taxon>
    </lineage>
</organism>
<evidence type="ECO:0000313" key="6">
    <source>
        <dbReference type="Proteomes" id="UP000583639"/>
    </source>
</evidence>
<dbReference type="GO" id="GO:0051536">
    <property type="term" value="F:iron-sulfur cluster binding"/>
    <property type="evidence" value="ECO:0007669"/>
    <property type="project" value="UniProtKB-KW"/>
</dbReference>
<dbReference type="SUPFAM" id="SSF54862">
    <property type="entry name" value="4Fe-4S ferredoxins"/>
    <property type="match status" value="1"/>
</dbReference>
<dbReference type="GO" id="GO:0046872">
    <property type="term" value="F:metal ion binding"/>
    <property type="evidence" value="ECO:0007669"/>
    <property type="project" value="UniProtKB-KW"/>
</dbReference>
<accession>A0A848QW99</accession>
<gene>
    <name evidence="5" type="ORF">HKQ55_21385</name>
</gene>
<evidence type="ECO:0000256" key="2">
    <source>
        <dbReference type="ARBA" id="ARBA00023004"/>
    </source>
</evidence>
<name>A0A848QW99_PHOVU</name>
<dbReference type="InterPro" id="IPR007516">
    <property type="entry name" value="Co_F420_Hydgase/DH_bsu_N"/>
</dbReference>
<dbReference type="PROSITE" id="PS00198">
    <property type="entry name" value="4FE4S_FER_1"/>
    <property type="match status" value="1"/>
</dbReference>
<evidence type="ECO:0000256" key="1">
    <source>
        <dbReference type="ARBA" id="ARBA00022723"/>
    </source>
</evidence>
<reference evidence="5 6" key="1">
    <citation type="submission" date="2020-04" db="EMBL/GenBank/DDBJ databases">
        <title>A novel gut-associated lysogenic phage, Bacteroides phage BV01, alters the host transcriptome and bile acid metabolism in Bacteroides vulgatus.</title>
        <authorList>
            <person name="Campbell D.E."/>
            <person name="Ly L."/>
            <person name="Ridlon J.M."/>
            <person name="Hsiao A."/>
            <person name="Degnan P.H."/>
        </authorList>
    </citation>
    <scope>NUCLEOTIDE SEQUENCE [LARGE SCALE GENOMIC DNA]</scope>
    <source>
        <strain evidence="5 6">VPI-BV8526</strain>
    </source>
</reference>
<dbReference type="InterPro" id="IPR017896">
    <property type="entry name" value="4Fe4S_Fe-S-bd"/>
</dbReference>
<feature type="domain" description="4Fe-4S ferredoxin-type" evidence="4">
    <location>
        <begin position="7"/>
        <end position="36"/>
    </location>
</feature>
<keyword evidence="2" id="KW-0408">Iron</keyword>
<dbReference type="Pfam" id="PF04422">
    <property type="entry name" value="FrhB_FdhB_N"/>
    <property type="match status" value="1"/>
</dbReference>
<evidence type="ECO:0000313" key="5">
    <source>
        <dbReference type="EMBL" id="NMW42606.1"/>
    </source>
</evidence>
<dbReference type="GO" id="GO:0052592">
    <property type="term" value="F:oxidoreductase activity, acting on CH or CH2 groups, with an iron-sulfur protein as acceptor"/>
    <property type="evidence" value="ECO:0007669"/>
    <property type="project" value="TreeGrafter"/>
</dbReference>
<feature type="domain" description="4Fe-4S ferredoxin-type" evidence="4">
    <location>
        <begin position="40"/>
        <end position="72"/>
    </location>
</feature>
<sequence length="439" mass="50266">MIFMTNINQTLSHDLCTGCGVCEGACPFHAISTIVKAGRFLPIIDDTKCKNDGGCHRCMDACPGVGIDLMRISKELFTDNELKEDKMVGKYLKCFTGHSNNEYIRYHCASGGMISQFLVFLLEKKYIDGAFVTAFDPANELLISSYIATTTEDILKAKGSKYAPVSLHNAVAGIKAASGTKYVIVGLPCHIQGFRKLEAIDRKFRDKVLGYFAIYCSSGRTFYLTEHVFKERGIKKENLSYFAYRDEGCLGSMVAKQRCSVRDTDSNTEAILYKGYEVYKERYQSYYHPLRSFFIPRRCLFCIDHYGELGDVCFGDIHVEPYIQDTIGVNSLVVRKKLWLDWLLEAKKEGCITLDEISVEILNSSQKMSYKKKERNGRFINLNRLLGRVMPVYDVDYLHKPTIKTLIDYIQNRFQQFLGRHRAMWWLITLLKKNTSNLK</sequence>